<organism evidence="1 2">
    <name type="scientific">Rhinolophus ferrumequinum</name>
    <name type="common">Greater horseshoe bat</name>
    <dbReference type="NCBI Taxonomy" id="59479"/>
    <lineage>
        <taxon>Eukaryota</taxon>
        <taxon>Metazoa</taxon>
        <taxon>Chordata</taxon>
        <taxon>Craniata</taxon>
        <taxon>Vertebrata</taxon>
        <taxon>Euteleostomi</taxon>
        <taxon>Mammalia</taxon>
        <taxon>Eutheria</taxon>
        <taxon>Laurasiatheria</taxon>
        <taxon>Chiroptera</taxon>
        <taxon>Yinpterochiroptera</taxon>
        <taxon>Rhinolophoidea</taxon>
        <taxon>Rhinolophidae</taxon>
        <taxon>Rhinolophinae</taxon>
        <taxon>Rhinolophus</taxon>
    </lineage>
</organism>
<dbReference type="Ensembl" id="ENSRFET00010026813.1">
    <property type="protein sequence ID" value="ENSRFEP00010024670.1"/>
    <property type="gene ID" value="ENSRFEG00010016424.1"/>
</dbReference>
<dbReference type="InterPro" id="IPR035979">
    <property type="entry name" value="RBD_domain_sf"/>
</dbReference>
<reference evidence="1 2" key="2">
    <citation type="journal article" date="2018" name="Annu Rev Anim Biosci">
        <title>Bat Biology, Genomes, and the Bat1K Project: To Generate Chromosome-Level Genomes for All Living Bat Species.</title>
        <authorList>
            <person name="Teeling E.C."/>
            <person name="Vernes S.C."/>
            <person name="Davalos L.M."/>
            <person name="Ray D.A."/>
            <person name="Gilbert M.T.P."/>
            <person name="Myers E."/>
        </authorList>
    </citation>
    <scope>NUCLEOTIDE SEQUENCE</scope>
</reference>
<dbReference type="SUPFAM" id="SSF54928">
    <property type="entry name" value="RNA-binding domain, RBD"/>
    <property type="match status" value="1"/>
</dbReference>
<dbReference type="Gene3D" id="3.30.70.330">
    <property type="match status" value="1"/>
</dbReference>
<dbReference type="Proteomes" id="UP000472240">
    <property type="component" value="Chromosome 20"/>
</dbReference>
<proteinExistence type="predicted"/>
<dbReference type="GO" id="GO:0003676">
    <property type="term" value="F:nucleic acid binding"/>
    <property type="evidence" value="ECO:0007669"/>
    <property type="project" value="InterPro"/>
</dbReference>
<accession>A0A671FGG0</accession>
<evidence type="ECO:0000313" key="1">
    <source>
        <dbReference type="Ensembl" id="ENSRFEP00010024670.1"/>
    </source>
</evidence>
<keyword evidence="2" id="KW-1185">Reference proteome</keyword>
<evidence type="ECO:0000313" key="2">
    <source>
        <dbReference type="Proteomes" id="UP000472240"/>
    </source>
</evidence>
<evidence type="ECO:0008006" key="3">
    <source>
        <dbReference type="Google" id="ProtNLM"/>
    </source>
</evidence>
<reference evidence="1 2" key="1">
    <citation type="journal article" date="2015" name="Annu Rev Anim Biosci">
        <title>The Genome 10K Project: a way forward.</title>
        <authorList>
            <person name="Koepfli K.P."/>
            <person name="Paten B."/>
            <person name="O'Brien S.J."/>
            <person name="Koepfli K.P."/>
            <person name="Paten B."/>
            <person name="Antunes A."/>
            <person name="Belov K."/>
            <person name="Bustamante C."/>
            <person name="Castoe T.A."/>
            <person name="Clawson H."/>
            <person name="Crawford A.J."/>
            <person name="Diekhans M."/>
            <person name="Distel D."/>
            <person name="Durbin R."/>
            <person name="Earl D."/>
            <person name="Fujita M.K."/>
            <person name="Gamble T."/>
            <person name="Georges A."/>
            <person name="Gemmell N."/>
            <person name="Gilbert M.T."/>
            <person name="Graves J.M."/>
            <person name="Green R.E."/>
            <person name="Hickey G."/>
            <person name="Jarvis E.D."/>
            <person name="Johnson W."/>
            <person name="Komissarov A."/>
            <person name="Korf I."/>
            <person name="Kuhn R."/>
            <person name="Larkin D.M."/>
            <person name="Lewin H."/>
            <person name="Lopez J.V."/>
            <person name="Ma J."/>
            <person name="Marques-Bonet T."/>
            <person name="Miller W."/>
            <person name="Murphy R."/>
            <person name="Pevzner P."/>
            <person name="Shapiro B."/>
            <person name="Steiner C."/>
            <person name="Tamazian G."/>
            <person name="Venkatesh B."/>
            <person name="Wang J."/>
            <person name="Wayne R."/>
            <person name="Wiley E."/>
            <person name="Yang H."/>
            <person name="Zhang G."/>
            <person name="Haussler D."/>
            <person name="Ryder O."/>
            <person name="O'Brien S.J."/>
        </authorList>
    </citation>
    <scope>NUCLEOTIDE SEQUENCE</scope>
</reference>
<reference evidence="2" key="3">
    <citation type="submission" date="2018-12" db="EMBL/GenBank/DDBJ databases">
        <title>G10K-VGP greater horseshoe bat female genome, primary haplotype.</title>
        <authorList>
            <person name="Teeling E."/>
            <person name="Myers G."/>
            <person name="Vernes S."/>
            <person name="Pippel M."/>
            <person name="Winkler S."/>
            <person name="Fedrigo O."/>
            <person name="Rhie A."/>
            <person name="Koren S."/>
            <person name="Phillippy A."/>
            <person name="Lewin H."/>
            <person name="Damas J."/>
            <person name="Howe K."/>
            <person name="Mountcastle J."/>
            <person name="Jarvis E.D."/>
        </authorList>
    </citation>
    <scope>NUCLEOTIDE SEQUENCE [LARGE SCALE GENOMIC DNA]</scope>
</reference>
<name>A0A671FGG0_RHIFE</name>
<dbReference type="FunFam" id="3.30.70.330:FF:000029">
    <property type="entry name" value="U2 small nuclear ribonucleoprotein B"/>
    <property type="match status" value="1"/>
</dbReference>
<dbReference type="InterPro" id="IPR012677">
    <property type="entry name" value="Nucleotide-bd_a/b_plait_sf"/>
</dbReference>
<dbReference type="AlphaFoldDB" id="A0A671FGG0"/>
<dbReference type="OMA" id="DYLPNCI"/>
<protein>
    <recommendedName>
        <fullName evidence="3">RRM domain-containing protein</fullName>
    </recommendedName>
</protein>
<sequence>PPRAAPIRDYPPNYILFLNNLPEETTEMISSMLFNEFPGFKEVLTVPGIFNITFAESENGRQAGAARNSCPCFKSAPKVIFLKCNP</sequence>
<reference evidence="1" key="4">
    <citation type="submission" date="2025-08" db="UniProtKB">
        <authorList>
            <consortium name="Ensembl"/>
        </authorList>
    </citation>
    <scope>IDENTIFICATION</scope>
</reference>
<dbReference type="InParanoid" id="A0A671FGG0"/>
<reference evidence="1" key="5">
    <citation type="submission" date="2025-09" db="UniProtKB">
        <authorList>
            <consortium name="Ensembl"/>
        </authorList>
    </citation>
    <scope>IDENTIFICATION</scope>
</reference>